<name>A0A1I7PHR0_9BACT</name>
<dbReference type="EMBL" id="CP016094">
    <property type="protein sequence ID" value="AOS43151.1"/>
    <property type="molecule type" value="Genomic_DNA"/>
</dbReference>
<dbReference type="AlphaFoldDB" id="A0A1I7PHR0"/>
<protein>
    <submittedName>
        <fullName evidence="2">Uncharacterized protein</fullName>
    </submittedName>
</protein>
<feature type="region of interest" description="Disordered" evidence="1">
    <location>
        <begin position="43"/>
        <end position="67"/>
    </location>
</feature>
<reference evidence="2 3" key="1">
    <citation type="submission" date="2016-06" db="EMBL/GenBank/DDBJ databases">
        <title>Three novel species with peptidoglycan cell walls form the new genus Lacunisphaera gen. nov. in the family Opitutaceae of the verrucomicrobial subdivision 4.</title>
        <authorList>
            <person name="Rast P."/>
            <person name="Gloeckner I."/>
            <person name="Jogler M."/>
            <person name="Boedeker C."/>
            <person name="Jeske O."/>
            <person name="Wiegand S."/>
            <person name="Reinhardt R."/>
            <person name="Schumann P."/>
            <person name="Rohde M."/>
            <person name="Spring S."/>
            <person name="Gloeckner F.O."/>
            <person name="Jogler C."/>
        </authorList>
    </citation>
    <scope>NUCLEOTIDE SEQUENCE [LARGE SCALE GENOMIC DNA]</scope>
    <source>
        <strain evidence="2 3">IG16b</strain>
    </source>
</reference>
<dbReference type="KEGG" id="obg:Verru16b_00192"/>
<organism evidence="2 3">
    <name type="scientific">Lacunisphaera limnophila</name>
    <dbReference type="NCBI Taxonomy" id="1838286"/>
    <lineage>
        <taxon>Bacteria</taxon>
        <taxon>Pseudomonadati</taxon>
        <taxon>Verrucomicrobiota</taxon>
        <taxon>Opitutia</taxon>
        <taxon>Opitutales</taxon>
        <taxon>Opitutaceae</taxon>
        <taxon>Lacunisphaera</taxon>
    </lineage>
</organism>
<dbReference type="OrthoDB" id="9933070at2"/>
<proteinExistence type="predicted"/>
<evidence type="ECO:0000256" key="1">
    <source>
        <dbReference type="SAM" id="MobiDB-lite"/>
    </source>
</evidence>
<evidence type="ECO:0000313" key="3">
    <source>
        <dbReference type="Proteomes" id="UP000095228"/>
    </source>
</evidence>
<dbReference type="Proteomes" id="UP000095228">
    <property type="component" value="Chromosome"/>
</dbReference>
<sequence>MSVERIQELEQQLQLAHASIAQLTKANGELTEGLKSSEAAFKRARRTARQDGNTLRDEISVLQRRRG</sequence>
<accession>A0A1I7PHR0</accession>
<gene>
    <name evidence="2" type="ORF">Verru16b_00192</name>
</gene>
<evidence type="ECO:0000313" key="2">
    <source>
        <dbReference type="EMBL" id="AOS43151.1"/>
    </source>
</evidence>
<dbReference type="RefSeq" id="WP_069960539.1">
    <property type="nucleotide sequence ID" value="NZ_CP016094.1"/>
</dbReference>
<keyword evidence="3" id="KW-1185">Reference proteome</keyword>